<proteinExistence type="predicted"/>
<feature type="transmembrane region" description="Helical" evidence="1">
    <location>
        <begin position="137"/>
        <end position="157"/>
    </location>
</feature>
<feature type="transmembrane region" description="Helical" evidence="1">
    <location>
        <begin position="70"/>
        <end position="95"/>
    </location>
</feature>
<dbReference type="RefSeq" id="WP_142834485.1">
    <property type="nucleotide sequence ID" value="NZ_VFSV01000012.1"/>
</dbReference>
<dbReference type="Proteomes" id="UP000318590">
    <property type="component" value="Unassembled WGS sequence"/>
</dbReference>
<feature type="transmembrane region" description="Helical" evidence="1">
    <location>
        <begin position="30"/>
        <end position="50"/>
    </location>
</feature>
<dbReference type="OrthoDB" id="7771437at2"/>
<evidence type="ECO:0000313" key="3">
    <source>
        <dbReference type="Proteomes" id="UP000318590"/>
    </source>
</evidence>
<dbReference type="EMBL" id="VFSV01000012">
    <property type="protein sequence ID" value="TRD20753.1"/>
    <property type="molecule type" value="Genomic_DNA"/>
</dbReference>
<reference evidence="2 3" key="1">
    <citation type="submission" date="2019-06" db="EMBL/GenBank/DDBJ databases">
        <title>Paenimaribius caenipelagi gen. nov., sp. nov., isolated from a tidal flat.</title>
        <authorList>
            <person name="Yoon J.-H."/>
        </authorList>
    </citation>
    <scope>NUCLEOTIDE SEQUENCE [LARGE SCALE GENOMIC DNA]</scope>
    <source>
        <strain evidence="2 3">JBTF-M29</strain>
    </source>
</reference>
<keyword evidence="3" id="KW-1185">Reference proteome</keyword>
<gene>
    <name evidence="2" type="ORF">FEV53_08985</name>
</gene>
<organism evidence="2 3">
    <name type="scientific">Palleronia caenipelagi</name>
    <dbReference type="NCBI Taxonomy" id="2489174"/>
    <lineage>
        <taxon>Bacteria</taxon>
        <taxon>Pseudomonadati</taxon>
        <taxon>Pseudomonadota</taxon>
        <taxon>Alphaproteobacteria</taxon>
        <taxon>Rhodobacterales</taxon>
        <taxon>Roseobacteraceae</taxon>
        <taxon>Palleronia</taxon>
    </lineage>
</organism>
<keyword evidence="1" id="KW-1133">Transmembrane helix</keyword>
<evidence type="ECO:0000256" key="1">
    <source>
        <dbReference type="SAM" id="Phobius"/>
    </source>
</evidence>
<dbReference type="AlphaFoldDB" id="A0A547Q302"/>
<protein>
    <submittedName>
        <fullName evidence="2">YIP1 family protein</fullName>
    </submittedName>
</protein>
<name>A0A547Q302_9RHOB</name>
<accession>A0A547Q302</accession>
<comment type="caution">
    <text evidence="2">The sequence shown here is derived from an EMBL/GenBank/DDBJ whole genome shotgun (WGS) entry which is preliminary data.</text>
</comment>
<evidence type="ECO:0000313" key="2">
    <source>
        <dbReference type="EMBL" id="TRD20753.1"/>
    </source>
</evidence>
<keyword evidence="1" id="KW-0472">Membrane</keyword>
<sequence>MSLTADILRSYAHPGDTLLRRLGPVYRREARALATLMLGCFLVFLAQAPRLQRQSIETGQELDVMIGGALFGWLFVAPLVFYGIAGVSHFVAKLVGGQGTYSEARMALFWSFLAAAPLWLLWGLVAGLVGPGVGLDVIGIVALGAFVLIWGACLYRVERP</sequence>
<feature type="transmembrane region" description="Helical" evidence="1">
    <location>
        <begin position="107"/>
        <end position="125"/>
    </location>
</feature>
<keyword evidence="1" id="KW-0812">Transmembrane</keyword>